<name>A0A916S2B6_9BACT</name>
<reference evidence="1" key="2">
    <citation type="submission" date="2020-09" db="EMBL/GenBank/DDBJ databases">
        <authorList>
            <person name="Sun Q."/>
            <person name="Zhou Y."/>
        </authorList>
    </citation>
    <scope>NUCLEOTIDE SEQUENCE</scope>
    <source>
        <strain evidence="1">CGMCC 1.15447</strain>
    </source>
</reference>
<evidence type="ECO:0000313" key="2">
    <source>
        <dbReference type="Proteomes" id="UP000648801"/>
    </source>
</evidence>
<protein>
    <recommendedName>
        <fullName evidence="3">PqqD family protein</fullName>
    </recommendedName>
</protein>
<dbReference type="AlphaFoldDB" id="A0A916S2B6"/>
<dbReference type="InterPro" id="IPR008792">
    <property type="entry name" value="PQQD"/>
</dbReference>
<gene>
    <name evidence="1" type="ORF">GCM10011507_34480</name>
</gene>
<reference evidence="1" key="1">
    <citation type="journal article" date="2014" name="Int. J. Syst. Evol. Microbiol.">
        <title>Complete genome sequence of Corynebacterium casei LMG S-19264T (=DSM 44701T), isolated from a smear-ripened cheese.</title>
        <authorList>
            <consortium name="US DOE Joint Genome Institute (JGI-PGF)"/>
            <person name="Walter F."/>
            <person name="Albersmeier A."/>
            <person name="Kalinowski J."/>
            <person name="Ruckert C."/>
        </authorList>
    </citation>
    <scope>NUCLEOTIDE SEQUENCE</scope>
    <source>
        <strain evidence="1">CGMCC 1.15447</strain>
    </source>
</reference>
<dbReference type="Proteomes" id="UP000648801">
    <property type="component" value="Unassembled WGS sequence"/>
</dbReference>
<proteinExistence type="predicted"/>
<accession>A0A916S2B6</accession>
<sequence>MLRLLLNGRDAAEIVDQLAVESGARPEVIAQDARDFFEELKSLGVIEECSVSVASSDSQA</sequence>
<keyword evidence="2" id="KW-1185">Reference proteome</keyword>
<organism evidence="1 2">
    <name type="scientific">Edaphobacter acidisoli</name>
    <dbReference type="NCBI Taxonomy" id="2040573"/>
    <lineage>
        <taxon>Bacteria</taxon>
        <taxon>Pseudomonadati</taxon>
        <taxon>Acidobacteriota</taxon>
        <taxon>Terriglobia</taxon>
        <taxon>Terriglobales</taxon>
        <taxon>Acidobacteriaceae</taxon>
        <taxon>Edaphobacter</taxon>
    </lineage>
</organism>
<dbReference type="Pfam" id="PF05402">
    <property type="entry name" value="PqqD"/>
    <property type="match status" value="1"/>
</dbReference>
<evidence type="ECO:0000313" key="1">
    <source>
        <dbReference type="EMBL" id="GGA80336.1"/>
    </source>
</evidence>
<evidence type="ECO:0008006" key="3">
    <source>
        <dbReference type="Google" id="ProtNLM"/>
    </source>
</evidence>
<dbReference type="EMBL" id="BMJB01000005">
    <property type="protein sequence ID" value="GGA80336.1"/>
    <property type="molecule type" value="Genomic_DNA"/>
</dbReference>
<comment type="caution">
    <text evidence="1">The sequence shown here is derived from an EMBL/GenBank/DDBJ whole genome shotgun (WGS) entry which is preliminary data.</text>
</comment>